<accession>A0ABS6L7B1</accession>
<proteinExistence type="predicted"/>
<reference evidence="1 2" key="1">
    <citation type="submission" date="2021-03" db="EMBL/GenBank/DDBJ databases">
        <title>Five novel Rahnella species.</title>
        <authorList>
            <person name="Brady C."/>
            <person name="Asselin J."/>
            <person name="Beer S."/>
            <person name="Bruberg M.B."/>
            <person name="Crampton B."/>
            <person name="Venter S."/>
            <person name="Arnold D."/>
            <person name="Denman S."/>
        </authorList>
    </citation>
    <scope>NUCLEOTIDE SEQUENCE [LARGE SCALE GENOMIC DNA]</scope>
    <source>
        <strain evidence="1 2">L72c</strain>
    </source>
</reference>
<sequence>MFLEQKTCHASKVNQVELTLLSADKMKETLRDVREEMDRHHRFITAMPLVIKKASPEDRISAR</sequence>
<comment type="caution">
    <text evidence="1">The sequence shown here is derived from an EMBL/GenBank/DDBJ whole genome shotgun (WGS) entry which is preliminary data.</text>
</comment>
<organism evidence="1 2">
    <name type="scientific">Rahnella perminowiae</name>
    <dbReference type="NCBI Taxonomy" id="2816244"/>
    <lineage>
        <taxon>Bacteria</taxon>
        <taxon>Pseudomonadati</taxon>
        <taxon>Pseudomonadota</taxon>
        <taxon>Gammaproteobacteria</taxon>
        <taxon>Enterobacterales</taxon>
        <taxon>Yersiniaceae</taxon>
        <taxon>Rahnella</taxon>
    </lineage>
</organism>
<dbReference type="EMBL" id="JAFMOU010000072">
    <property type="protein sequence ID" value="MBU9837743.1"/>
    <property type="molecule type" value="Genomic_DNA"/>
</dbReference>
<name>A0ABS6L7B1_9GAMM</name>
<gene>
    <name evidence="1" type="ORF">J1786_23420</name>
</gene>
<keyword evidence="2" id="KW-1185">Reference proteome</keyword>
<dbReference type="Proteomes" id="UP000699865">
    <property type="component" value="Unassembled WGS sequence"/>
</dbReference>
<dbReference type="RefSeq" id="WP_217139327.1">
    <property type="nucleotide sequence ID" value="NZ_JAFMOU010000072.1"/>
</dbReference>
<evidence type="ECO:0000313" key="1">
    <source>
        <dbReference type="EMBL" id="MBU9837743.1"/>
    </source>
</evidence>
<evidence type="ECO:0000313" key="2">
    <source>
        <dbReference type="Proteomes" id="UP000699865"/>
    </source>
</evidence>
<protein>
    <submittedName>
        <fullName evidence="1">Uncharacterized protein</fullName>
    </submittedName>
</protein>